<reference evidence="1" key="2">
    <citation type="journal article" date="2020" name="Nat. Commun.">
        <title>Large-scale genome sequencing of mycorrhizal fungi provides insights into the early evolution of symbiotic traits.</title>
        <authorList>
            <person name="Miyauchi S."/>
            <person name="Kiss E."/>
            <person name="Kuo A."/>
            <person name="Drula E."/>
            <person name="Kohler A."/>
            <person name="Sanchez-Garcia M."/>
            <person name="Morin E."/>
            <person name="Andreopoulos B."/>
            <person name="Barry K.W."/>
            <person name="Bonito G."/>
            <person name="Buee M."/>
            <person name="Carver A."/>
            <person name="Chen C."/>
            <person name="Cichocki N."/>
            <person name="Clum A."/>
            <person name="Culley D."/>
            <person name="Crous P.W."/>
            <person name="Fauchery L."/>
            <person name="Girlanda M."/>
            <person name="Hayes R.D."/>
            <person name="Keri Z."/>
            <person name="LaButti K."/>
            <person name="Lipzen A."/>
            <person name="Lombard V."/>
            <person name="Magnuson J."/>
            <person name="Maillard F."/>
            <person name="Murat C."/>
            <person name="Nolan M."/>
            <person name="Ohm R.A."/>
            <person name="Pangilinan J."/>
            <person name="Pereira M.F."/>
            <person name="Perotto S."/>
            <person name="Peter M."/>
            <person name="Pfister S."/>
            <person name="Riley R."/>
            <person name="Sitrit Y."/>
            <person name="Stielow J.B."/>
            <person name="Szollosi G."/>
            <person name="Zifcakova L."/>
            <person name="Stursova M."/>
            <person name="Spatafora J.W."/>
            <person name="Tedersoo L."/>
            <person name="Vaario L.M."/>
            <person name="Yamada A."/>
            <person name="Yan M."/>
            <person name="Wang P."/>
            <person name="Xu J."/>
            <person name="Bruns T."/>
            <person name="Baldrian P."/>
            <person name="Vilgalys R."/>
            <person name="Dunand C."/>
            <person name="Henrissat B."/>
            <person name="Grigoriev I.V."/>
            <person name="Hibbett D."/>
            <person name="Nagy L.G."/>
            <person name="Martin F.M."/>
        </authorList>
    </citation>
    <scope>NUCLEOTIDE SEQUENCE</scope>
    <source>
        <strain evidence="1">P2</strain>
    </source>
</reference>
<dbReference type="Proteomes" id="UP000886501">
    <property type="component" value="Unassembled WGS sequence"/>
</dbReference>
<evidence type="ECO:0000313" key="1">
    <source>
        <dbReference type="EMBL" id="KAF9646406.1"/>
    </source>
</evidence>
<evidence type="ECO:0000313" key="2">
    <source>
        <dbReference type="Proteomes" id="UP000886501"/>
    </source>
</evidence>
<name>A0ACB6Z9U8_THEGA</name>
<comment type="caution">
    <text evidence="1">The sequence shown here is derived from an EMBL/GenBank/DDBJ whole genome shotgun (WGS) entry which is preliminary data.</text>
</comment>
<keyword evidence="2" id="KW-1185">Reference proteome</keyword>
<organism evidence="1 2">
    <name type="scientific">Thelephora ganbajun</name>
    <name type="common">Ganba fungus</name>
    <dbReference type="NCBI Taxonomy" id="370292"/>
    <lineage>
        <taxon>Eukaryota</taxon>
        <taxon>Fungi</taxon>
        <taxon>Dikarya</taxon>
        <taxon>Basidiomycota</taxon>
        <taxon>Agaricomycotina</taxon>
        <taxon>Agaricomycetes</taxon>
        <taxon>Thelephorales</taxon>
        <taxon>Thelephoraceae</taxon>
        <taxon>Thelephora</taxon>
    </lineage>
</organism>
<accession>A0ACB6Z9U8</accession>
<sequence>MARSNELLPHVPVIAWDLLKNRPVFHDSCWGLKWRARYRAAEMVQEFRDIGLIASYLFVVWSEWADLDETNCSTMMALIREEPCGIEVVGYRADPIQRLDYVLSQLDPGSSKKQQHEGFRTALLEVG</sequence>
<dbReference type="EMBL" id="MU118059">
    <property type="protein sequence ID" value="KAF9646406.1"/>
    <property type="molecule type" value="Genomic_DNA"/>
</dbReference>
<protein>
    <submittedName>
        <fullName evidence="1">Uncharacterized protein</fullName>
    </submittedName>
</protein>
<reference evidence="1" key="1">
    <citation type="submission" date="2019-10" db="EMBL/GenBank/DDBJ databases">
        <authorList>
            <consortium name="DOE Joint Genome Institute"/>
            <person name="Kuo A."/>
            <person name="Miyauchi S."/>
            <person name="Kiss E."/>
            <person name="Drula E."/>
            <person name="Kohler A."/>
            <person name="Sanchez-Garcia M."/>
            <person name="Andreopoulos B."/>
            <person name="Barry K.W."/>
            <person name="Bonito G."/>
            <person name="Buee M."/>
            <person name="Carver A."/>
            <person name="Chen C."/>
            <person name="Cichocki N."/>
            <person name="Clum A."/>
            <person name="Culley D."/>
            <person name="Crous P.W."/>
            <person name="Fauchery L."/>
            <person name="Girlanda M."/>
            <person name="Hayes R."/>
            <person name="Keri Z."/>
            <person name="Labutti K."/>
            <person name="Lipzen A."/>
            <person name="Lombard V."/>
            <person name="Magnuson J."/>
            <person name="Maillard F."/>
            <person name="Morin E."/>
            <person name="Murat C."/>
            <person name="Nolan M."/>
            <person name="Ohm R."/>
            <person name="Pangilinan J."/>
            <person name="Pereira M."/>
            <person name="Perotto S."/>
            <person name="Peter M."/>
            <person name="Riley R."/>
            <person name="Sitrit Y."/>
            <person name="Stielow B."/>
            <person name="Szollosi G."/>
            <person name="Zifcakova L."/>
            <person name="Stursova M."/>
            <person name="Spatafora J.W."/>
            <person name="Tedersoo L."/>
            <person name="Vaario L.-M."/>
            <person name="Yamada A."/>
            <person name="Yan M."/>
            <person name="Wang P."/>
            <person name="Xu J."/>
            <person name="Bruns T."/>
            <person name="Baldrian P."/>
            <person name="Vilgalys R."/>
            <person name="Henrissat B."/>
            <person name="Grigoriev I.V."/>
            <person name="Hibbett D."/>
            <person name="Nagy L.G."/>
            <person name="Martin F.M."/>
        </authorList>
    </citation>
    <scope>NUCLEOTIDE SEQUENCE</scope>
    <source>
        <strain evidence="1">P2</strain>
    </source>
</reference>
<gene>
    <name evidence="1" type="ORF">BDM02DRAFT_3036617</name>
</gene>
<proteinExistence type="predicted"/>